<proteinExistence type="inferred from homology"/>
<reference evidence="7 8" key="1">
    <citation type="submission" date="2017-09" db="EMBL/GenBank/DDBJ databases">
        <title>Paracoccus alkalisoli sp. nov., isolated from saline alkaline soil.</title>
        <authorList>
            <person name="Dong X."/>
            <person name="Zhang G."/>
        </authorList>
    </citation>
    <scope>NUCLEOTIDE SEQUENCE [LARGE SCALE GENOMIC DNA]</scope>
    <source>
        <strain evidence="7 8">WN007</strain>
    </source>
</reference>
<dbReference type="InterPro" id="IPR000515">
    <property type="entry name" value="MetI-like"/>
</dbReference>
<feature type="domain" description="ABC transmembrane type-1" evidence="6">
    <location>
        <begin position="33"/>
        <end position="269"/>
    </location>
</feature>
<evidence type="ECO:0000256" key="2">
    <source>
        <dbReference type="ARBA" id="ARBA00022692"/>
    </source>
</evidence>
<dbReference type="Proteomes" id="UP000218023">
    <property type="component" value="Unassembled WGS sequence"/>
</dbReference>
<sequence length="294" mass="32169">MFAMCADPKALEGLAWMLCYLTSGTHMLFYASFGTVLGLLAVTAPAALLLGFLGALAARSPVAPLRWIGRTYAAIVRGVPDVVFFLFVPIALDQGIEWLRSRVLCDPSVPVRQGNEFVVCAAAKMPLSTSPEWVHDLYGIALAVAAFAFVFGAFAANVLYGAMGAVPRAQLETAEAYGMTPRQIDRRILIPQMWTYALPGLSNLWMILIKATPLLFLLGVEDIVYWARELGGSKTSTYAYPHGDWRVWYFLALLGFYLGMTWVSQRIIDRMAARLSRGQATMAGEAIRKAGTTA</sequence>
<dbReference type="RefSeq" id="WP_095639174.1">
    <property type="nucleotide sequence ID" value="NZ_NSJZ01000002.1"/>
</dbReference>
<evidence type="ECO:0000256" key="5">
    <source>
        <dbReference type="RuleBase" id="RU363032"/>
    </source>
</evidence>
<evidence type="ECO:0000256" key="4">
    <source>
        <dbReference type="ARBA" id="ARBA00023136"/>
    </source>
</evidence>
<comment type="subcellular location">
    <subcellularLocation>
        <location evidence="1 5">Cell membrane</location>
        <topology evidence="1 5">Multi-pass membrane protein</topology>
    </subcellularLocation>
</comment>
<dbReference type="PROSITE" id="PS50928">
    <property type="entry name" value="ABC_TM1"/>
    <property type="match status" value="1"/>
</dbReference>
<evidence type="ECO:0000313" key="8">
    <source>
        <dbReference type="Proteomes" id="UP000218023"/>
    </source>
</evidence>
<feature type="transmembrane region" description="Helical" evidence="5">
    <location>
        <begin position="27"/>
        <end position="53"/>
    </location>
</feature>
<comment type="similarity">
    <text evidence="5">Belongs to the binding-protein-dependent transport system permease family.</text>
</comment>
<dbReference type="PANTHER" id="PTHR30133:SF2">
    <property type="entry name" value="ARGININE ABC TRANSPORTER PERMEASE PROTEIN ARTQ"/>
    <property type="match status" value="1"/>
</dbReference>
<evidence type="ECO:0000313" key="7">
    <source>
        <dbReference type="EMBL" id="PAU98492.1"/>
    </source>
</evidence>
<dbReference type="CDD" id="cd06261">
    <property type="entry name" value="TM_PBP2"/>
    <property type="match status" value="1"/>
</dbReference>
<feature type="transmembrane region" description="Helical" evidence="5">
    <location>
        <begin position="137"/>
        <end position="160"/>
    </location>
</feature>
<dbReference type="PANTHER" id="PTHR30133">
    <property type="entry name" value="CATIONIC AMINO ACID TRANSPORTER, MEMBRANE COMPONENT"/>
    <property type="match status" value="1"/>
</dbReference>
<name>A0A2A2GNZ6_9RHOB</name>
<dbReference type="Pfam" id="PF00528">
    <property type="entry name" value="BPD_transp_1"/>
    <property type="match status" value="1"/>
</dbReference>
<feature type="transmembrane region" description="Helical" evidence="5">
    <location>
        <begin position="247"/>
        <end position="268"/>
    </location>
</feature>
<protein>
    <submittedName>
        <fullName evidence="7">ABC transporter permease</fullName>
    </submittedName>
</protein>
<gene>
    <name evidence="7" type="ORF">CK240_04785</name>
</gene>
<organism evidence="7 8">
    <name type="scientific">Paracoccus salipaludis</name>
    <dbReference type="NCBI Taxonomy" id="2032623"/>
    <lineage>
        <taxon>Bacteria</taxon>
        <taxon>Pseudomonadati</taxon>
        <taxon>Pseudomonadota</taxon>
        <taxon>Alphaproteobacteria</taxon>
        <taxon>Rhodobacterales</taxon>
        <taxon>Paracoccaceae</taxon>
        <taxon>Paracoccus</taxon>
    </lineage>
</organism>
<dbReference type="InterPro" id="IPR035906">
    <property type="entry name" value="MetI-like_sf"/>
</dbReference>
<evidence type="ECO:0000256" key="3">
    <source>
        <dbReference type="ARBA" id="ARBA00022989"/>
    </source>
</evidence>
<dbReference type="InterPro" id="IPR051613">
    <property type="entry name" value="ABC_transp_permease_HisMQ"/>
</dbReference>
<keyword evidence="4 5" id="KW-0472">Membrane</keyword>
<evidence type="ECO:0000259" key="6">
    <source>
        <dbReference type="PROSITE" id="PS50928"/>
    </source>
</evidence>
<dbReference type="Gene3D" id="1.10.3720.10">
    <property type="entry name" value="MetI-like"/>
    <property type="match status" value="1"/>
</dbReference>
<keyword evidence="3 5" id="KW-1133">Transmembrane helix</keyword>
<dbReference type="AlphaFoldDB" id="A0A2A2GNZ6"/>
<comment type="caution">
    <text evidence="7">The sequence shown here is derived from an EMBL/GenBank/DDBJ whole genome shotgun (WGS) entry which is preliminary data.</text>
</comment>
<dbReference type="SUPFAM" id="SSF161098">
    <property type="entry name" value="MetI-like"/>
    <property type="match status" value="1"/>
</dbReference>
<dbReference type="OrthoDB" id="9815029at2"/>
<keyword evidence="5" id="KW-0813">Transport</keyword>
<feature type="transmembrane region" description="Helical" evidence="5">
    <location>
        <begin position="74"/>
        <end position="92"/>
    </location>
</feature>
<keyword evidence="2 5" id="KW-0812">Transmembrane</keyword>
<dbReference type="GO" id="GO:0055085">
    <property type="term" value="P:transmembrane transport"/>
    <property type="evidence" value="ECO:0007669"/>
    <property type="project" value="InterPro"/>
</dbReference>
<dbReference type="GO" id="GO:0005886">
    <property type="term" value="C:plasma membrane"/>
    <property type="evidence" value="ECO:0007669"/>
    <property type="project" value="UniProtKB-SubCell"/>
</dbReference>
<dbReference type="EMBL" id="NSJZ01000002">
    <property type="protein sequence ID" value="PAU98492.1"/>
    <property type="molecule type" value="Genomic_DNA"/>
</dbReference>
<feature type="transmembrane region" description="Helical" evidence="5">
    <location>
        <begin position="204"/>
        <end position="227"/>
    </location>
</feature>
<accession>A0A2A2GNZ6</accession>
<keyword evidence="8" id="KW-1185">Reference proteome</keyword>
<evidence type="ECO:0000256" key="1">
    <source>
        <dbReference type="ARBA" id="ARBA00004651"/>
    </source>
</evidence>